<dbReference type="EMBL" id="LHQQ01000005">
    <property type="protein sequence ID" value="KOS48361.1"/>
    <property type="molecule type" value="Genomic_DNA"/>
</dbReference>
<evidence type="ECO:0000313" key="2">
    <source>
        <dbReference type="Proteomes" id="UP000037696"/>
    </source>
</evidence>
<proteinExistence type="predicted"/>
<reference evidence="1 2" key="1">
    <citation type="submission" date="2015-08" db="EMBL/GenBank/DDBJ databases">
        <title>Genome sequencing of Penicillium nordicum.</title>
        <authorList>
            <person name="Nguyen H.D."/>
            <person name="Seifert K.A."/>
        </authorList>
    </citation>
    <scope>NUCLEOTIDE SEQUENCE [LARGE SCALE GENOMIC DNA]</scope>
    <source>
        <strain evidence="1 2">DAOMC 185683</strain>
    </source>
</reference>
<organism evidence="1 2">
    <name type="scientific">Penicillium nordicum</name>
    <dbReference type="NCBI Taxonomy" id="229535"/>
    <lineage>
        <taxon>Eukaryota</taxon>
        <taxon>Fungi</taxon>
        <taxon>Dikarya</taxon>
        <taxon>Ascomycota</taxon>
        <taxon>Pezizomycotina</taxon>
        <taxon>Eurotiomycetes</taxon>
        <taxon>Eurotiomycetidae</taxon>
        <taxon>Eurotiales</taxon>
        <taxon>Aspergillaceae</taxon>
        <taxon>Penicillium</taxon>
    </lineage>
</organism>
<sequence length="85" mass="9826">MNILSCYNWILKSLKFLGMLSSNYLGRNMYSVGSASDYGAQMVSHDFIKRLTRELVFNLDGQRVYGTTFSNWVMLMSLHKCARIM</sequence>
<gene>
    <name evidence="1" type="ORF">ACN38_g665</name>
</gene>
<dbReference type="OrthoDB" id="4366434at2759"/>
<keyword evidence="2" id="KW-1185">Reference proteome</keyword>
<evidence type="ECO:0000313" key="1">
    <source>
        <dbReference type="EMBL" id="KOS48361.1"/>
    </source>
</evidence>
<protein>
    <submittedName>
        <fullName evidence="1">Uncharacterized protein</fullName>
    </submittedName>
</protein>
<dbReference type="AlphaFoldDB" id="A0A0M8PHN9"/>
<dbReference type="Proteomes" id="UP000037696">
    <property type="component" value="Unassembled WGS sequence"/>
</dbReference>
<accession>A0A0M8PHN9</accession>
<name>A0A0M8PHN9_9EURO</name>
<comment type="caution">
    <text evidence="1">The sequence shown here is derived from an EMBL/GenBank/DDBJ whole genome shotgun (WGS) entry which is preliminary data.</text>
</comment>